<evidence type="ECO:0000259" key="1">
    <source>
        <dbReference type="Pfam" id="PF07715"/>
    </source>
</evidence>
<accession>A0A845U340</accession>
<dbReference type="InterPro" id="IPR012910">
    <property type="entry name" value="Plug_dom"/>
</dbReference>
<comment type="caution">
    <text evidence="2">The sequence shown here is derived from an EMBL/GenBank/DDBJ whole genome shotgun (WGS) entry which is preliminary data.</text>
</comment>
<proteinExistence type="predicted"/>
<reference evidence="2" key="1">
    <citation type="submission" date="2019-11" db="EMBL/GenBank/DDBJ databases">
        <title>Acidithiobacillus ferrianus sp. nov.: a facultatively anaerobic and extremely acidophilic chemolithoautotroph.</title>
        <authorList>
            <person name="Norris P.R."/>
            <person name="Falagan C."/>
            <person name="Moya-Beltran A."/>
            <person name="Castro M."/>
            <person name="Quatrini R."/>
            <person name="Johnson D.B."/>
        </authorList>
    </citation>
    <scope>NUCLEOTIDE SEQUENCE [LARGE SCALE GENOMIC DNA]</scope>
    <source>
        <strain evidence="2">MG</strain>
    </source>
</reference>
<keyword evidence="2" id="KW-0675">Receptor</keyword>
<dbReference type="InterPro" id="IPR037066">
    <property type="entry name" value="Plug_dom_sf"/>
</dbReference>
<dbReference type="SUPFAM" id="SSF56935">
    <property type="entry name" value="Porins"/>
    <property type="match status" value="1"/>
</dbReference>
<feature type="domain" description="TonB-dependent receptor plug" evidence="1">
    <location>
        <begin position="1"/>
        <end position="91"/>
    </location>
</feature>
<dbReference type="Pfam" id="PF07715">
    <property type="entry name" value="Plug"/>
    <property type="match status" value="1"/>
</dbReference>
<evidence type="ECO:0000313" key="2">
    <source>
        <dbReference type="EMBL" id="NDU42032.1"/>
    </source>
</evidence>
<protein>
    <submittedName>
        <fullName evidence="2">TonB-dependent receptor plug domain-containing protein</fullName>
    </submittedName>
</protein>
<dbReference type="EMBL" id="WNJL01000022">
    <property type="protein sequence ID" value="NDU42032.1"/>
    <property type="molecule type" value="Genomic_DNA"/>
</dbReference>
<dbReference type="Gene3D" id="2.170.130.10">
    <property type="entry name" value="TonB-dependent receptor, plug domain"/>
    <property type="match status" value="1"/>
</dbReference>
<dbReference type="AlphaFoldDB" id="A0A845U340"/>
<name>A0A845U340_9PROT</name>
<gene>
    <name evidence="2" type="ORF">GL267_05040</name>
</gene>
<sequence length="500" mass="54974">MLRNIPGFTVISTGPGNLTTSDHTFTYQGFNSDQIGVNLDGVPLINTFRGGTNGQGGDHALTPIGMGQFSGVSVYSGANTPSETGINALGATLNYKPRMPTSKFYTEISGSGGLYSGGVGDSASGGFSVNSGTLPYTGTKLYANYYYSPFHSFINHVFSINNNYYFAALQPYNHGMSQLSLITIYNHEIAQQPSTVPLPLLQKYDRSFQWAPNIWNNHTTTSSYTSILGWKSILNRHMLAKAKFFITQNNNDRTAYANAAYKGGYDGYPLPTALKSYANPSTTGRPSNTYNPTALFGSSYNGTQYQRYIDNFGNAGLMPSLIFLLPGNTLTLGGLYMFSKDHSAEYWYGAPAVPMIDGYNGAWDEHDTRSYGDVFLQDRISLFKHRLIVTPGVKYYLVDTTCNDTAGYYYKYGGSVSNTFNYWEPSFGASFLATRNSVRFPCTTSILVWVIAMPGSVHGLPIMWSALSTSTPIRGHPREFPCIPITLPIFIWIMRGGQVM</sequence>
<organism evidence="2">
    <name type="scientific">Acidithiobacillus ferrianus</name>
    <dbReference type="NCBI Taxonomy" id="2678518"/>
    <lineage>
        <taxon>Bacteria</taxon>
        <taxon>Pseudomonadati</taxon>
        <taxon>Pseudomonadota</taxon>
        <taxon>Acidithiobacillia</taxon>
        <taxon>Acidithiobacillales</taxon>
        <taxon>Acidithiobacillaceae</taxon>
        <taxon>Acidithiobacillus</taxon>
    </lineage>
</organism>